<evidence type="ECO:0000313" key="10">
    <source>
        <dbReference type="Proteomes" id="UP000237798"/>
    </source>
</evidence>
<evidence type="ECO:0000256" key="5">
    <source>
        <dbReference type="ARBA" id="ARBA00022989"/>
    </source>
</evidence>
<dbReference type="Gene3D" id="1.10.3720.10">
    <property type="entry name" value="MetI-like"/>
    <property type="match status" value="1"/>
</dbReference>
<keyword evidence="5 7" id="KW-1133">Transmembrane helix</keyword>
<accession>A0A2T0BM60</accession>
<dbReference type="Proteomes" id="UP000237798">
    <property type="component" value="Unassembled WGS sequence"/>
</dbReference>
<dbReference type="SUPFAM" id="SSF161098">
    <property type="entry name" value="MetI-like"/>
    <property type="match status" value="1"/>
</dbReference>
<feature type="transmembrane region" description="Helical" evidence="7">
    <location>
        <begin position="225"/>
        <end position="247"/>
    </location>
</feature>
<dbReference type="GO" id="GO:0042918">
    <property type="term" value="P:alkanesulfonate transmembrane transport"/>
    <property type="evidence" value="ECO:0007669"/>
    <property type="project" value="UniProtKB-ARBA"/>
</dbReference>
<comment type="similarity">
    <text evidence="7">Belongs to the binding-protein-dependent transport system permease family.</text>
</comment>
<keyword evidence="6 7" id="KW-0472">Membrane</keyword>
<evidence type="ECO:0000313" key="9">
    <source>
        <dbReference type="EMBL" id="PRR84961.1"/>
    </source>
</evidence>
<dbReference type="CDD" id="cd06261">
    <property type="entry name" value="TM_PBP2"/>
    <property type="match status" value="1"/>
</dbReference>
<comment type="caution">
    <text evidence="9">The sequence shown here is derived from an EMBL/GenBank/DDBJ whole genome shotgun (WGS) entry which is preliminary data.</text>
</comment>
<sequence>MGLSDSMGKLRKLINIFIGFGILIALWEGMVLSGKYEESLLPSPIKVAKGMEELVLNGVLIDDIKVSLFRFFSGYLSAVIIAVILGLIFGWFDKLWGIFDPIAQILRPISPIAWSPFIVLWFGIGDIPAIVIIFIAAFFPVLLATVAAVRKIDKTYLKVAKNFGIKQPQIFTKIIFPAAFPNIATGLHIAVGTAWIFLVAGEMVGAQSGLGYLIVDSRNSLRSDLLLAGIIFIGILGLLLDKLIVIFEKWVGKTWGIVPGREGE</sequence>
<evidence type="ECO:0000256" key="6">
    <source>
        <dbReference type="ARBA" id="ARBA00023136"/>
    </source>
</evidence>
<evidence type="ECO:0000256" key="3">
    <source>
        <dbReference type="ARBA" id="ARBA00022475"/>
    </source>
</evidence>
<evidence type="ECO:0000259" key="8">
    <source>
        <dbReference type="PROSITE" id="PS50928"/>
    </source>
</evidence>
<keyword evidence="3" id="KW-1003">Cell membrane</keyword>
<keyword evidence="10" id="KW-1185">Reference proteome</keyword>
<dbReference type="PANTHER" id="PTHR30151:SF0">
    <property type="entry name" value="ABC TRANSPORTER PERMEASE PROTEIN MJ0413-RELATED"/>
    <property type="match status" value="1"/>
</dbReference>
<dbReference type="InterPro" id="IPR000515">
    <property type="entry name" value="MetI-like"/>
</dbReference>
<dbReference type="GO" id="GO:0005886">
    <property type="term" value="C:plasma membrane"/>
    <property type="evidence" value="ECO:0007669"/>
    <property type="project" value="UniProtKB-SubCell"/>
</dbReference>
<evidence type="ECO:0000256" key="7">
    <source>
        <dbReference type="RuleBase" id="RU363032"/>
    </source>
</evidence>
<feature type="transmembrane region" description="Helical" evidence="7">
    <location>
        <begin position="130"/>
        <end position="149"/>
    </location>
</feature>
<dbReference type="AlphaFoldDB" id="A0A2T0BM60"/>
<reference evidence="9 10" key="1">
    <citation type="submission" date="2018-03" db="EMBL/GenBank/DDBJ databases">
        <title>Genome sequence of Clostridium luticellarii DSM 29923.</title>
        <authorList>
            <person name="Poehlein A."/>
            <person name="Daniel R."/>
        </authorList>
    </citation>
    <scope>NUCLEOTIDE SEQUENCE [LARGE SCALE GENOMIC DNA]</scope>
    <source>
        <strain evidence="9 10">DSM 29923</strain>
    </source>
</reference>
<organism evidence="9 10">
    <name type="scientific">Clostridium luticellarii</name>
    <dbReference type="NCBI Taxonomy" id="1691940"/>
    <lineage>
        <taxon>Bacteria</taxon>
        <taxon>Bacillati</taxon>
        <taxon>Bacillota</taxon>
        <taxon>Clostridia</taxon>
        <taxon>Eubacteriales</taxon>
        <taxon>Clostridiaceae</taxon>
        <taxon>Clostridium</taxon>
    </lineage>
</organism>
<dbReference type="Pfam" id="PF00528">
    <property type="entry name" value="BPD_transp_1"/>
    <property type="match status" value="1"/>
</dbReference>
<evidence type="ECO:0000256" key="1">
    <source>
        <dbReference type="ARBA" id="ARBA00004651"/>
    </source>
</evidence>
<dbReference type="EMBL" id="PVXP01000028">
    <property type="protein sequence ID" value="PRR84961.1"/>
    <property type="molecule type" value="Genomic_DNA"/>
</dbReference>
<name>A0A2T0BM60_9CLOT</name>
<evidence type="ECO:0000256" key="4">
    <source>
        <dbReference type="ARBA" id="ARBA00022692"/>
    </source>
</evidence>
<dbReference type="InterPro" id="IPR035906">
    <property type="entry name" value="MetI-like_sf"/>
</dbReference>
<comment type="subcellular location">
    <subcellularLocation>
        <location evidence="1 7">Cell membrane</location>
        <topology evidence="1 7">Multi-pass membrane protein</topology>
    </subcellularLocation>
</comment>
<feature type="transmembrane region" description="Helical" evidence="7">
    <location>
        <begin position="72"/>
        <end position="93"/>
    </location>
</feature>
<keyword evidence="4 7" id="KW-0812">Transmembrane</keyword>
<evidence type="ECO:0000256" key="2">
    <source>
        <dbReference type="ARBA" id="ARBA00022448"/>
    </source>
</evidence>
<feature type="transmembrane region" description="Helical" evidence="7">
    <location>
        <begin position="170"/>
        <end position="189"/>
    </location>
</feature>
<feature type="domain" description="ABC transmembrane type-1" evidence="8">
    <location>
        <begin position="68"/>
        <end position="244"/>
    </location>
</feature>
<dbReference type="PROSITE" id="PS50928">
    <property type="entry name" value="ABC_TM1"/>
    <property type="match status" value="1"/>
</dbReference>
<feature type="transmembrane region" description="Helical" evidence="7">
    <location>
        <begin position="105"/>
        <end position="124"/>
    </location>
</feature>
<proteinExistence type="inferred from homology"/>
<dbReference type="PANTHER" id="PTHR30151">
    <property type="entry name" value="ALKANE SULFONATE ABC TRANSPORTER-RELATED, MEMBRANE SUBUNIT"/>
    <property type="match status" value="1"/>
</dbReference>
<gene>
    <name evidence="9" type="primary">ssuC_12</name>
    <name evidence="9" type="ORF">CLLU_20840</name>
</gene>
<keyword evidence="2 7" id="KW-0813">Transport</keyword>
<feature type="transmembrane region" description="Helical" evidence="7">
    <location>
        <begin position="12"/>
        <end position="32"/>
    </location>
</feature>
<protein>
    <submittedName>
        <fullName evidence="9">Putative aliphatic sulfonates transport permease protein SsuC</fullName>
    </submittedName>
</protein>
<dbReference type="FunFam" id="1.10.3720.10:FF:000003">
    <property type="entry name" value="Aliphatic sulfonate ABC transporter permease"/>
    <property type="match status" value="1"/>
</dbReference>